<feature type="coiled-coil region" evidence="1">
    <location>
        <begin position="96"/>
        <end position="144"/>
    </location>
</feature>
<reference evidence="2 3" key="1">
    <citation type="submission" date="2019-03" db="EMBL/GenBank/DDBJ databases">
        <title>Diversity of the mouse oral microbiome.</title>
        <authorList>
            <person name="Joseph S."/>
            <person name="Aduse-Opoku J."/>
            <person name="Curtis M."/>
            <person name="Wade W."/>
            <person name="Hashim A."/>
        </authorList>
    </citation>
    <scope>NUCLEOTIDE SEQUENCE [LARGE SCALE GENOMIC DNA]</scope>
    <source>
        <strain evidence="2 3">WM131</strain>
    </source>
</reference>
<evidence type="ECO:0000313" key="3">
    <source>
        <dbReference type="Proteomes" id="UP000297253"/>
    </source>
</evidence>
<sequence length="196" mass="20834">MSVIEHTDESHRHFHFYKIPAPGARFETIHPGRAASEAARKTGATKGEQNRAYKKAMSRLQNDFFDEVGMFSGLTRLGPAKRRLTRSGWHQEQAAAVAASKAMATAEKQLAEARAAMGEASGAKADLASAMSEAMASLDRAKAEALAGAEKAKAEAKAAALVALAVREAAAAALASASALERKAEKRQRTLSTAWR</sequence>
<evidence type="ECO:0008006" key="4">
    <source>
        <dbReference type="Google" id="ProtNLM"/>
    </source>
</evidence>
<protein>
    <recommendedName>
        <fullName evidence="4">Mobilization protein</fullName>
    </recommendedName>
</protein>
<keyword evidence="1" id="KW-0175">Coiled coil</keyword>
<organism evidence="2 3">
    <name type="scientific">Streptococcus cuniculi</name>
    <dbReference type="NCBI Taxonomy" id="1432788"/>
    <lineage>
        <taxon>Bacteria</taxon>
        <taxon>Bacillati</taxon>
        <taxon>Bacillota</taxon>
        <taxon>Bacilli</taxon>
        <taxon>Lactobacillales</taxon>
        <taxon>Streptococcaceae</taxon>
        <taxon>Streptococcus</taxon>
    </lineage>
</organism>
<dbReference type="Proteomes" id="UP000297253">
    <property type="component" value="Unassembled WGS sequence"/>
</dbReference>
<proteinExistence type="predicted"/>
<comment type="caution">
    <text evidence="2">The sequence shown here is derived from an EMBL/GenBank/DDBJ whole genome shotgun (WGS) entry which is preliminary data.</text>
</comment>
<evidence type="ECO:0000313" key="2">
    <source>
        <dbReference type="EMBL" id="TFU96563.1"/>
    </source>
</evidence>
<evidence type="ECO:0000256" key="1">
    <source>
        <dbReference type="SAM" id="Coils"/>
    </source>
</evidence>
<dbReference type="EMBL" id="SPPD01000053">
    <property type="protein sequence ID" value="TFU96563.1"/>
    <property type="molecule type" value="Genomic_DNA"/>
</dbReference>
<dbReference type="AlphaFoldDB" id="A0A4Y9J6C5"/>
<gene>
    <name evidence="2" type="ORF">E4T82_12005</name>
</gene>
<feature type="non-terminal residue" evidence="2">
    <location>
        <position position="196"/>
    </location>
</feature>
<accession>A0A4Y9J6C5</accession>
<name>A0A4Y9J6C5_9STRE</name>